<dbReference type="GO" id="GO:0016773">
    <property type="term" value="F:phosphotransferase activity, alcohol group as acceptor"/>
    <property type="evidence" value="ECO:0007669"/>
    <property type="project" value="InterPro"/>
</dbReference>
<evidence type="ECO:0000256" key="2">
    <source>
        <dbReference type="ARBA" id="ARBA00022679"/>
    </source>
</evidence>
<evidence type="ECO:0000313" key="8">
    <source>
        <dbReference type="Proteomes" id="UP000235701"/>
    </source>
</evidence>
<dbReference type="EMBL" id="PNHQ01000006">
    <property type="protein sequence ID" value="PMC80067.1"/>
    <property type="molecule type" value="Genomic_DNA"/>
</dbReference>
<dbReference type="Pfam" id="PF00370">
    <property type="entry name" value="FGGY_N"/>
    <property type="match status" value="1"/>
</dbReference>
<name>A0A2N6UEU1_9LACT</name>
<evidence type="ECO:0000256" key="3">
    <source>
        <dbReference type="ARBA" id="ARBA00022777"/>
    </source>
</evidence>
<feature type="domain" description="Carbohydrate kinase FGGY N-terminal" evidence="5">
    <location>
        <begin position="13"/>
        <end position="251"/>
    </location>
</feature>
<dbReference type="PIRSF" id="PIRSF000538">
    <property type="entry name" value="GlpK"/>
    <property type="match status" value="1"/>
</dbReference>
<dbReference type="Gene3D" id="3.30.420.40">
    <property type="match status" value="2"/>
</dbReference>
<proteinExistence type="inferred from homology"/>
<dbReference type="InterPro" id="IPR018485">
    <property type="entry name" value="FGGY_C"/>
</dbReference>
<sequence length="501" mass="56599">MYKKRKVGIIVQYFVVDLGTTNLKFALMETPYRILDTMETGNVISQDDAGKHESDPEVVFNQFIDLLSQMQAKYPQVKLLIFSSQMHALLATDSYGNVLQKAMTWADLRAKDIAQEMQMSGQAKEFFALSGTPIHAMNPFVKLAYLNQSYPDLFEDPSIQFMDIKAYIIRRLTGKYVIDHATASSMGLMDIARHTWSKKLLNHVNIQENQLPKLVASRQQIPVKHEVIQHLQLTPDFQILPGSTDGALANLSNQAYAGLEDQSLSSIILSFGTSAAVRTLSDQLSIHESGQIFTYIVDDKPHYIIGGPVNNAGNVLDWLYQQFGFKEKGQSFQDMLQVLMTHHFSASGPYFLPFLNGERAPYWNANLQAEFKGIKGYTSQLDMAKAVFEGVFFEIRQVIDLVYDTTDLNQKIVQVNGKIFSDPKISQWIADILGIPLQYVSGDDASLIGAGVLIESDRLRERLAFTTIEPNQQSREKYHQKFLKFKSYANALDQSSRTILY</sequence>
<dbReference type="InterPro" id="IPR000577">
    <property type="entry name" value="Carb_kinase_FGGY"/>
</dbReference>
<dbReference type="PANTHER" id="PTHR43095">
    <property type="entry name" value="SUGAR KINASE"/>
    <property type="match status" value="1"/>
</dbReference>
<dbReference type="Proteomes" id="UP000235701">
    <property type="component" value="Unassembled WGS sequence"/>
</dbReference>
<keyword evidence="3 4" id="KW-0418">Kinase</keyword>
<evidence type="ECO:0000313" key="7">
    <source>
        <dbReference type="EMBL" id="PMC80067.1"/>
    </source>
</evidence>
<accession>A0A2N6UEU1</accession>
<dbReference type="GO" id="GO:0005975">
    <property type="term" value="P:carbohydrate metabolic process"/>
    <property type="evidence" value="ECO:0007669"/>
    <property type="project" value="InterPro"/>
</dbReference>
<reference evidence="7 8" key="1">
    <citation type="submission" date="2017-09" db="EMBL/GenBank/DDBJ databases">
        <title>Bacterial strain isolated from the female urinary microbiota.</title>
        <authorList>
            <person name="Thomas-White K."/>
            <person name="Kumar N."/>
            <person name="Forster S."/>
            <person name="Putonti C."/>
            <person name="Lawley T."/>
            <person name="Wolfe A.J."/>
        </authorList>
    </citation>
    <scope>NUCLEOTIDE SEQUENCE [LARGE SCALE GENOMIC DNA]</scope>
    <source>
        <strain evidence="7 8">UMB0240</strain>
    </source>
</reference>
<feature type="domain" description="Carbohydrate kinase FGGY C-terminal" evidence="6">
    <location>
        <begin position="269"/>
        <end position="450"/>
    </location>
</feature>
<comment type="caution">
    <text evidence="7">The sequence shown here is derived from an EMBL/GenBank/DDBJ whole genome shotgun (WGS) entry which is preliminary data.</text>
</comment>
<evidence type="ECO:0000256" key="4">
    <source>
        <dbReference type="RuleBase" id="RU003733"/>
    </source>
</evidence>
<keyword evidence="8" id="KW-1185">Reference proteome</keyword>
<dbReference type="CDD" id="cd07770">
    <property type="entry name" value="ASKHA_NBD_FGGY_GntK"/>
    <property type="match status" value="1"/>
</dbReference>
<dbReference type="Pfam" id="PF02782">
    <property type="entry name" value="FGGY_C"/>
    <property type="match status" value="1"/>
</dbReference>
<dbReference type="PROSITE" id="PS00445">
    <property type="entry name" value="FGGY_KINASES_2"/>
    <property type="match status" value="1"/>
</dbReference>
<dbReference type="OrthoDB" id="9805576at2"/>
<protein>
    <submittedName>
        <fullName evidence="7">Gluconokinase</fullName>
    </submittedName>
</protein>
<evidence type="ECO:0000259" key="5">
    <source>
        <dbReference type="Pfam" id="PF00370"/>
    </source>
</evidence>
<dbReference type="InterPro" id="IPR043129">
    <property type="entry name" value="ATPase_NBD"/>
</dbReference>
<dbReference type="InterPro" id="IPR050406">
    <property type="entry name" value="FGGY_Carb_Kinase"/>
</dbReference>
<dbReference type="SUPFAM" id="SSF53067">
    <property type="entry name" value="Actin-like ATPase domain"/>
    <property type="match status" value="2"/>
</dbReference>
<gene>
    <name evidence="7" type="ORF">CJ191_03755</name>
</gene>
<dbReference type="InterPro" id="IPR018484">
    <property type="entry name" value="FGGY_N"/>
</dbReference>
<evidence type="ECO:0000256" key="1">
    <source>
        <dbReference type="ARBA" id="ARBA00009156"/>
    </source>
</evidence>
<keyword evidence="2 4" id="KW-0808">Transferase</keyword>
<dbReference type="GO" id="GO:0016301">
    <property type="term" value="F:kinase activity"/>
    <property type="evidence" value="ECO:0007669"/>
    <property type="project" value="UniProtKB-KW"/>
</dbReference>
<dbReference type="PANTHER" id="PTHR43095:SF2">
    <property type="entry name" value="GLUCONOKINASE"/>
    <property type="match status" value="1"/>
</dbReference>
<evidence type="ECO:0000259" key="6">
    <source>
        <dbReference type="Pfam" id="PF02782"/>
    </source>
</evidence>
<dbReference type="AlphaFoldDB" id="A0A2N6UEU1"/>
<organism evidence="7 8">
    <name type="scientific">Aerococcus viridans</name>
    <dbReference type="NCBI Taxonomy" id="1377"/>
    <lineage>
        <taxon>Bacteria</taxon>
        <taxon>Bacillati</taxon>
        <taxon>Bacillota</taxon>
        <taxon>Bacilli</taxon>
        <taxon>Lactobacillales</taxon>
        <taxon>Aerococcaceae</taxon>
        <taxon>Aerococcus</taxon>
    </lineage>
</organism>
<dbReference type="InterPro" id="IPR018483">
    <property type="entry name" value="Carb_kinase_FGGY_CS"/>
</dbReference>
<comment type="similarity">
    <text evidence="1 4">Belongs to the FGGY kinase family.</text>
</comment>